<dbReference type="NCBIfam" id="TIGR01728">
    <property type="entry name" value="SsuA_fam"/>
    <property type="match status" value="1"/>
</dbReference>
<keyword evidence="11" id="KW-0449">Lipoprotein</keyword>
<evidence type="ECO:0000313" key="12">
    <source>
        <dbReference type="Proteomes" id="UP000287224"/>
    </source>
</evidence>
<dbReference type="EMBL" id="BIFQ01000001">
    <property type="protein sequence ID" value="GCE06873.1"/>
    <property type="molecule type" value="Genomic_DNA"/>
</dbReference>
<keyword evidence="12" id="KW-1185">Reference proteome</keyword>
<dbReference type="GO" id="GO:0042626">
    <property type="term" value="F:ATPase-coupled transmembrane transporter activity"/>
    <property type="evidence" value="ECO:0007669"/>
    <property type="project" value="InterPro"/>
</dbReference>
<dbReference type="OrthoDB" id="9814375at2"/>
<organism evidence="11 12">
    <name type="scientific">Dictyobacter aurantiacus</name>
    <dbReference type="NCBI Taxonomy" id="1936993"/>
    <lineage>
        <taxon>Bacteria</taxon>
        <taxon>Bacillati</taxon>
        <taxon>Chloroflexota</taxon>
        <taxon>Ktedonobacteria</taxon>
        <taxon>Ktedonobacterales</taxon>
        <taxon>Dictyobacteraceae</taxon>
        <taxon>Dictyobacter</taxon>
    </lineage>
</organism>
<dbReference type="GO" id="GO:0005886">
    <property type="term" value="C:plasma membrane"/>
    <property type="evidence" value="ECO:0007669"/>
    <property type="project" value="UniProtKB-SubCell"/>
</dbReference>
<comment type="subcellular location">
    <subcellularLocation>
        <location evidence="2">Cell inner membrane</location>
    </subcellularLocation>
    <subcellularLocation>
        <location evidence="1">Periplasm</location>
    </subcellularLocation>
</comment>
<dbReference type="SMART" id="SM00062">
    <property type="entry name" value="PBPb"/>
    <property type="match status" value="1"/>
</dbReference>
<feature type="chain" id="PRO_5019074363" evidence="9">
    <location>
        <begin position="32"/>
        <end position="358"/>
    </location>
</feature>
<gene>
    <name evidence="11" type="ORF">KDAU_42020</name>
</gene>
<evidence type="ECO:0000256" key="9">
    <source>
        <dbReference type="SAM" id="SignalP"/>
    </source>
</evidence>
<keyword evidence="6" id="KW-0997">Cell inner membrane</keyword>
<dbReference type="Proteomes" id="UP000287224">
    <property type="component" value="Unassembled WGS sequence"/>
</dbReference>
<keyword evidence="4" id="KW-0813">Transport</keyword>
<evidence type="ECO:0000256" key="7">
    <source>
        <dbReference type="ARBA" id="ARBA00022729"/>
    </source>
</evidence>
<dbReference type="InterPro" id="IPR044527">
    <property type="entry name" value="NrtA/CpmA_ABC-bd_dom"/>
</dbReference>
<accession>A0A401ZJ51</accession>
<reference evidence="12" key="1">
    <citation type="submission" date="2018-12" db="EMBL/GenBank/DDBJ databases">
        <title>Tengunoibacter tsumagoiensis gen. nov., sp. nov., Dictyobacter kobayashii sp. nov., D. alpinus sp. nov., and D. joshuensis sp. nov. and description of Dictyobacteraceae fam. nov. within the order Ktedonobacterales isolated from Tengu-no-mugimeshi.</title>
        <authorList>
            <person name="Wang C.M."/>
            <person name="Zheng Y."/>
            <person name="Sakai Y."/>
            <person name="Toyoda A."/>
            <person name="Minakuchi Y."/>
            <person name="Abe K."/>
            <person name="Yokota A."/>
            <person name="Yabe S."/>
        </authorList>
    </citation>
    <scope>NUCLEOTIDE SEQUENCE [LARGE SCALE GENOMIC DNA]</scope>
    <source>
        <strain evidence="12">S-27</strain>
    </source>
</reference>
<comment type="caution">
    <text evidence="11">The sequence shown here is derived from an EMBL/GenBank/DDBJ whole genome shotgun (WGS) entry which is preliminary data.</text>
</comment>
<name>A0A401ZJ51_9CHLR</name>
<sequence>MKASSHRFQSIPALLLLLALALAACGSDSNAAASPNDGGSSPVTVHLGYFPNITHAVALVGVARGTFAKVLGKNTLDASKTFNAGPAEMEALSAGDIDIGYVGPNPAINTYVKTHGDALRIVAGASSGGASFIVRPGANIRTAQDLHGKKLATPQKGGTQDIALRHYLQVNNLKSTDDGGDVQILPTDNANILNEFKQGQIDGAWVPEPWASRLVNEAQGSIFVDERSTWPNNKFITTLVVVRKDFLDQHPDIVQKFLQAHVETVQYINSNLPEAEKVANEQLKKLTGKALSNSALDGSFKRLDITYDPLASTLFKSADNAYALGFLGHRKPDLTGIFSLDPLNNVLSSKGLQKVSAS</sequence>
<keyword evidence="5" id="KW-1003">Cell membrane</keyword>
<evidence type="ECO:0000256" key="3">
    <source>
        <dbReference type="ARBA" id="ARBA00010742"/>
    </source>
</evidence>
<feature type="signal peptide" evidence="9">
    <location>
        <begin position="1"/>
        <end position="31"/>
    </location>
</feature>
<evidence type="ECO:0000256" key="2">
    <source>
        <dbReference type="ARBA" id="ARBA00004533"/>
    </source>
</evidence>
<dbReference type="AlphaFoldDB" id="A0A401ZJ51"/>
<keyword evidence="8" id="KW-0472">Membrane</keyword>
<evidence type="ECO:0000313" key="11">
    <source>
        <dbReference type="EMBL" id="GCE06873.1"/>
    </source>
</evidence>
<dbReference type="Pfam" id="PF13379">
    <property type="entry name" value="NMT1_2"/>
    <property type="match status" value="1"/>
</dbReference>
<dbReference type="GO" id="GO:0042597">
    <property type="term" value="C:periplasmic space"/>
    <property type="evidence" value="ECO:0007669"/>
    <property type="project" value="UniProtKB-SubCell"/>
</dbReference>
<evidence type="ECO:0000256" key="8">
    <source>
        <dbReference type="ARBA" id="ARBA00023136"/>
    </source>
</evidence>
<dbReference type="CDD" id="cd13553">
    <property type="entry name" value="PBP2_NrtA_CpmA_like"/>
    <property type="match status" value="1"/>
</dbReference>
<evidence type="ECO:0000256" key="6">
    <source>
        <dbReference type="ARBA" id="ARBA00022519"/>
    </source>
</evidence>
<proteinExistence type="inferred from homology"/>
<protein>
    <submittedName>
        <fullName evidence="11">Lipoprotein</fullName>
    </submittedName>
</protein>
<dbReference type="Gene3D" id="3.40.190.10">
    <property type="entry name" value="Periplasmic binding protein-like II"/>
    <property type="match status" value="2"/>
</dbReference>
<evidence type="ECO:0000256" key="4">
    <source>
        <dbReference type="ARBA" id="ARBA00022448"/>
    </source>
</evidence>
<feature type="domain" description="Solute-binding protein family 3/N-terminal" evidence="10">
    <location>
        <begin position="52"/>
        <end position="271"/>
    </location>
</feature>
<evidence type="ECO:0000256" key="1">
    <source>
        <dbReference type="ARBA" id="ARBA00004418"/>
    </source>
</evidence>
<evidence type="ECO:0000256" key="5">
    <source>
        <dbReference type="ARBA" id="ARBA00022475"/>
    </source>
</evidence>
<dbReference type="PANTHER" id="PTHR30024:SF47">
    <property type="entry name" value="TAURINE-BINDING PERIPLASMIC PROTEIN"/>
    <property type="match status" value="1"/>
</dbReference>
<keyword evidence="7 9" id="KW-0732">Signal</keyword>
<evidence type="ECO:0000259" key="10">
    <source>
        <dbReference type="SMART" id="SM00062"/>
    </source>
</evidence>
<dbReference type="SUPFAM" id="SSF53850">
    <property type="entry name" value="Periplasmic binding protein-like II"/>
    <property type="match status" value="1"/>
</dbReference>
<dbReference type="PROSITE" id="PS51257">
    <property type="entry name" value="PROKAR_LIPOPROTEIN"/>
    <property type="match status" value="1"/>
</dbReference>
<dbReference type="InterPro" id="IPR001638">
    <property type="entry name" value="Solute-binding_3/MltF_N"/>
</dbReference>
<dbReference type="InterPro" id="IPR010067">
    <property type="entry name" value="ABC_SsuA_sub-bd"/>
</dbReference>
<dbReference type="RefSeq" id="WP_126597762.1">
    <property type="nucleotide sequence ID" value="NZ_BIFQ01000001.1"/>
</dbReference>
<dbReference type="PANTHER" id="PTHR30024">
    <property type="entry name" value="ALIPHATIC SULFONATES-BINDING PROTEIN-RELATED"/>
    <property type="match status" value="1"/>
</dbReference>
<comment type="similarity">
    <text evidence="3">Belongs to the bacterial solute-binding protein SsuA/TauA family.</text>
</comment>